<dbReference type="InterPro" id="IPR001623">
    <property type="entry name" value="DnaJ_domain"/>
</dbReference>
<evidence type="ECO:0000313" key="3">
    <source>
        <dbReference type="EMBL" id="CEG55553.1"/>
    </source>
</evidence>
<keyword evidence="1" id="KW-0143">Chaperone</keyword>
<evidence type="ECO:0000313" key="4">
    <source>
        <dbReference type="Proteomes" id="UP000032430"/>
    </source>
</evidence>
<protein>
    <recommendedName>
        <fullName evidence="5">J domain-containing protein</fullName>
    </recommendedName>
</protein>
<dbReference type="Proteomes" id="UP000032430">
    <property type="component" value="Chromosome I"/>
</dbReference>
<reference evidence="4" key="1">
    <citation type="submission" date="2014-09" db="EMBL/GenBank/DDBJ databases">
        <authorList>
            <person name="Gomez-Valero L."/>
        </authorList>
    </citation>
    <scope>NUCLEOTIDE SEQUENCE [LARGE SCALE GENOMIC DNA]</scope>
    <source>
        <strain evidence="4">ATCC700992</strain>
    </source>
</reference>
<feature type="transmembrane region" description="Helical" evidence="2">
    <location>
        <begin position="264"/>
        <end position="282"/>
    </location>
</feature>
<organism evidence="3 4">
    <name type="scientific">Legionella fallonii LLAP-10</name>
    <dbReference type="NCBI Taxonomy" id="1212491"/>
    <lineage>
        <taxon>Bacteria</taxon>
        <taxon>Pseudomonadati</taxon>
        <taxon>Pseudomonadota</taxon>
        <taxon>Gammaproteobacteria</taxon>
        <taxon>Legionellales</taxon>
        <taxon>Legionellaceae</taxon>
        <taxon>Legionella</taxon>
    </lineage>
</organism>
<feature type="transmembrane region" description="Helical" evidence="2">
    <location>
        <begin position="303"/>
        <end position="326"/>
    </location>
</feature>
<dbReference type="KEGG" id="lfa:LFA_0068"/>
<accession>A0A098FZ99</accession>
<evidence type="ECO:0008006" key="5">
    <source>
        <dbReference type="Google" id="ProtNLM"/>
    </source>
</evidence>
<name>A0A098FZ99_9GAMM</name>
<keyword evidence="4" id="KW-1185">Reference proteome</keyword>
<dbReference type="SUPFAM" id="SSF46565">
    <property type="entry name" value="Chaperone J-domain"/>
    <property type="match status" value="1"/>
</dbReference>
<dbReference type="InterPro" id="IPR036869">
    <property type="entry name" value="J_dom_sf"/>
</dbReference>
<keyword evidence="2" id="KW-1133">Transmembrane helix</keyword>
<proteinExistence type="predicted"/>
<gene>
    <name evidence="3" type="ORF">LFA_0068</name>
</gene>
<dbReference type="RefSeq" id="WP_045094418.1">
    <property type="nucleotide sequence ID" value="NZ_LN614827.1"/>
</dbReference>
<keyword evidence="2" id="KW-0812">Transmembrane</keyword>
<evidence type="ECO:0000256" key="1">
    <source>
        <dbReference type="ARBA" id="ARBA00023186"/>
    </source>
</evidence>
<sequence length="521" mass="58232">MPIPYSSIFDGPTIITKNDMCQLLNLDVSRAGLIFSAAEIKKAYHKRALRFHPDAQTRFAPPIPTEICNILMNDIVLARDYLLNGDDNILGKAFVENSESMVVNSGNWVDTVISILDGIKVGTSAVSYTVPWLSRLSNNFLMTLLLSTFANGQLNFRFINTFSAQLAAMRPYLQEIDGSSLAEFLHKIKSGLTATDELDAVAIVAQLKEILPKSLTENEKFDDLIAAIQGTGSELKELLTDDFIDHLQHIVYFWPNFVATIPSWTHITGVYFISLLFTATSLPKFFSATKTITEVIWEQKGAVATILAALPFTLLTALLLPLNIVIQFGIQFAWIAMKASLQVLVNSFKLLFSAFNLIRSVFNEEISFPQQAFALFESILNLTVRLSFNLVFELLDEMIFILSNHSVLSSLQNGFNSLLDSMLDSIRPEIVVHEIEPWSEEQLNAEDQGQLMVAYDHQEQPEEETVANTAAQAFGFFADTNFPLHNAQDLWLIQLLASVAVQQDEVHEHDEQTATPMSRVA</sequence>
<dbReference type="Gene3D" id="1.10.287.110">
    <property type="entry name" value="DnaJ domain"/>
    <property type="match status" value="1"/>
</dbReference>
<dbReference type="OrthoDB" id="5634813at2"/>
<evidence type="ECO:0000256" key="2">
    <source>
        <dbReference type="SAM" id="Phobius"/>
    </source>
</evidence>
<dbReference type="AlphaFoldDB" id="A0A098FZ99"/>
<keyword evidence="2" id="KW-0472">Membrane</keyword>
<dbReference type="HOGENOM" id="CLU_567166_0_0_6"/>
<dbReference type="EMBL" id="LN614827">
    <property type="protein sequence ID" value="CEG55553.1"/>
    <property type="molecule type" value="Genomic_DNA"/>
</dbReference>
<dbReference type="CDD" id="cd06257">
    <property type="entry name" value="DnaJ"/>
    <property type="match status" value="1"/>
</dbReference>